<dbReference type="EMBL" id="SPUK01000003">
    <property type="protein sequence ID" value="TQV98566.1"/>
    <property type="molecule type" value="Genomic_DNA"/>
</dbReference>
<dbReference type="AlphaFoldDB" id="A0A545W715"/>
<keyword evidence="2" id="KW-1185">Reference proteome</keyword>
<accession>A0A545W715</accession>
<evidence type="ECO:0000313" key="2">
    <source>
        <dbReference type="Proteomes" id="UP000315783"/>
    </source>
</evidence>
<organism evidence="1 2">
    <name type="scientific">Cordyceps javanica</name>
    <dbReference type="NCBI Taxonomy" id="43265"/>
    <lineage>
        <taxon>Eukaryota</taxon>
        <taxon>Fungi</taxon>
        <taxon>Dikarya</taxon>
        <taxon>Ascomycota</taxon>
        <taxon>Pezizomycotina</taxon>
        <taxon>Sordariomycetes</taxon>
        <taxon>Hypocreomycetidae</taxon>
        <taxon>Hypocreales</taxon>
        <taxon>Cordycipitaceae</taxon>
        <taxon>Cordyceps</taxon>
    </lineage>
</organism>
<gene>
    <name evidence="1" type="ORF">IF1G_02646</name>
</gene>
<reference evidence="1 2" key="1">
    <citation type="journal article" date="2019" name="Appl. Microbiol. Biotechnol.">
        <title>Genome sequence of Isaria javanica and comparative genome analysis insights into family S53 peptidase evolution in fungal entomopathogens.</title>
        <authorList>
            <person name="Lin R."/>
            <person name="Zhang X."/>
            <person name="Xin B."/>
            <person name="Zou M."/>
            <person name="Gao Y."/>
            <person name="Qin F."/>
            <person name="Hu Q."/>
            <person name="Xie B."/>
            <person name="Cheng X."/>
        </authorList>
    </citation>
    <scope>NUCLEOTIDE SEQUENCE [LARGE SCALE GENOMIC DNA]</scope>
    <source>
        <strain evidence="1 2">IJ1G</strain>
    </source>
</reference>
<proteinExistence type="predicted"/>
<sequence>MAGDQPLNLLDLPVDILALILTPLVRFDTVIELCPCPDHGELGGRLEVARSVLLVHPHVHAIACPMLYSLNTFNLSIVPGAYGGLQAKMLQAYHHGNASSRARRAGPVLHDECPADDVAGCSLAAEERRGEMGRLQLFVTPSARRRVRHFTLDVGRHRGWIDQAVTPVLSDMILAGRLASLRITLLYRPPGPRNGFAVQNSREAAPLPTGDAVIFTKPPLRGFFQVLADPDLESARLLLAGGHPPVWCKYHEKGSDHDGKGAKCPSLAVVDWRSIVREVLDPEGRSTAAPMVGG</sequence>
<dbReference type="Proteomes" id="UP000315783">
    <property type="component" value="Unassembled WGS sequence"/>
</dbReference>
<dbReference type="OrthoDB" id="5229512at2759"/>
<protein>
    <submittedName>
        <fullName evidence="1">Uncharacterized protein</fullName>
    </submittedName>
</protein>
<name>A0A545W715_9HYPO</name>
<comment type="caution">
    <text evidence="1">The sequence shown here is derived from an EMBL/GenBank/DDBJ whole genome shotgun (WGS) entry which is preliminary data.</text>
</comment>
<evidence type="ECO:0000313" key="1">
    <source>
        <dbReference type="EMBL" id="TQV98566.1"/>
    </source>
</evidence>